<dbReference type="RefSeq" id="WP_040992303.1">
    <property type="nucleotide sequence ID" value="NZ_JBFRUC010000007.1"/>
</dbReference>
<dbReference type="Gene3D" id="3.40.50.1000">
    <property type="entry name" value="HAD superfamily/HAD-like"/>
    <property type="match status" value="1"/>
</dbReference>
<dbReference type="CDD" id="cd07516">
    <property type="entry name" value="HAD_Pase"/>
    <property type="match status" value="1"/>
</dbReference>
<dbReference type="PROSITE" id="PS01228">
    <property type="entry name" value="COF_1"/>
    <property type="match status" value="1"/>
</dbReference>
<evidence type="ECO:0000313" key="2">
    <source>
        <dbReference type="Proteomes" id="UP000031672"/>
    </source>
</evidence>
<dbReference type="AlphaFoldDB" id="A0A0C2K315"/>
<dbReference type="Pfam" id="PF08282">
    <property type="entry name" value="Hydrolase_3"/>
    <property type="match status" value="1"/>
</dbReference>
<dbReference type="Proteomes" id="UP000031672">
    <property type="component" value="Unassembled WGS sequence"/>
</dbReference>
<proteinExistence type="predicted"/>
<accession>A0A0C2JJJ2</accession>
<dbReference type="GO" id="GO:0005829">
    <property type="term" value="C:cytosol"/>
    <property type="evidence" value="ECO:0007669"/>
    <property type="project" value="TreeGrafter"/>
</dbReference>
<reference evidence="1 2" key="1">
    <citation type="submission" date="2014-11" db="EMBL/GenBank/DDBJ databases">
        <title>Draft Genome Sequence of Vibrio piscirenalis strains CECT 8603T and CECT 8604, two marine Gammaproteobacterium isolated from cultured gilthead sea bream (Sparus aurata).</title>
        <authorList>
            <person name="Arahal D.R."/>
            <person name="Rodrigo-Torres L."/>
            <person name="Lucena T."/>
            <person name="Pujalte M.J."/>
        </authorList>
    </citation>
    <scope>NUCLEOTIDE SEQUENCE [LARGE SCALE GENOMIC DNA]</scope>
    <source>
        <strain evidence="1 2">DCR 1-4-2</strain>
    </source>
</reference>
<gene>
    <name evidence="1" type="ORF">OJ16_16335</name>
</gene>
<keyword evidence="2" id="KW-1185">Reference proteome</keyword>
<dbReference type="Gene3D" id="3.30.1240.10">
    <property type="match status" value="1"/>
</dbReference>
<dbReference type="PROSITE" id="PS01229">
    <property type="entry name" value="COF_2"/>
    <property type="match status" value="1"/>
</dbReference>
<protein>
    <submittedName>
        <fullName evidence="1">HAD family hydrolase</fullName>
    </submittedName>
</protein>
<dbReference type="GO" id="GO:0016791">
    <property type="term" value="F:phosphatase activity"/>
    <property type="evidence" value="ECO:0007669"/>
    <property type="project" value="TreeGrafter"/>
</dbReference>
<dbReference type="SUPFAM" id="SSF56784">
    <property type="entry name" value="HAD-like"/>
    <property type="match status" value="1"/>
</dbReference>
<dbReference type="PANTHER" id="PTHR10000:SF8">
    <property type="entry name" value="HAD SUPERFAMILY HYDROLASE-LIKE, TYPE 3"/>
    <property type="match status" value="1"/>
</dbReference>
<dbReference type="PANTHER" id="PTHR10000">
    <property type="entry name" value="PHOSPHOSERINE PHOSPHATASE"/>
    <property type="match status" value="1"/>
</dbReference>
<keyword evidence="1" id="KW-0378">Hydrolase</keyword>
<evidence type="ECO:0000313" key="1">
    <source>
        <dbReference type="EMBL" id="KII76363.1"/>
    </source>
</evidence>
<dbReference type="NCBIfam" id="TIGR00099">
    <property type="entry name" value="Cof-subfamily"/>
    <property type="match status" value="1"/>
</dbReference>
<name>A0A0C2K315_9VIBR</name>
<dbReference type="OrthoDB" id="9781413at2"/>
<dbReference type="InterPro" id="IPR006379">
    <property type="entry name" value="HAD-SF_hydro_IIB"/>
</dbReference>
<dbReference type="STRING" id="1461322.OJ16_16335"/>
<dbReference type="EMBL" id="JTKH01000024">
    <property type="protein sequence ID" value="KII76363.1"/>
    <property type="molecule type" value="Genomic_DNA"/>
</dbReference>
<dbReference type="SFLD" id="SFLDS00003">
    <property type="entry name" value="Haloacid_Dehalogenase"/>
    <property type="match status" value="1"/>
</dbReference>
<dbReference type="SFLD" id="SFLDG01144">
    <property type="entry name" value="C2.B.4:_PGP_Like"/>
    <property type="match status" value="1"/>
</dbReference>
<dbReference type="InterPro" id="IPR000150">
    <property type="entry name" value="Cof"/>
</dbReference>
<accession>A0A0C2K315</accession>
<dbReference type="InterPro" id="IPR036412">
    <property type="entry name" value="HAD-like_sf"/>
</dbReference>
<dbReference type="NCBIfam" id="TIGR01484">
    <property type="entry name" value="HAD-SF-IIB"/>
    <property type="match status" value="1"/>
</dbReference>
<dbReference type="NCBIfam" id="NF007806">
    <property type="entry name" value="PRK10513.1"/>
    <property type="match status" value="1"/>
</dbReference>
<dbReference type="SFLD" id="SFLDG01140">
    <property type="entry name" value="C2.B:_Phosphomannomutase_and_P"/>
    <property type="match status" value="1"/>
</dbReference>
<dbReference type="GO" id="GO:0000287">
    <property type="term" value="F:magnesium ion binding"/>
    <property type="evidence" value="ECO:0007669"/>
    <property type="project" value="TreeGrafter"/>
</dbReference>
<sequence length="269" mass="29155">MYKLVALDMDGTLLNSHKAISPRTKQTIQEARDKGVHVVLASGRPLEGMTRYLDELGMTSEQDYVLSYNASLVQRVASKEVIRKQIMTGLDAKNLAALADELGTYIHAFSTERGLITPLANPITQHEADINQISSSVFDFADLADDDEIIKVMLVAPEEVLSNAIAQLPADLYSQYTVVQSSPVFLEIMNKHSNKGTGVAMLAEHLNIDASEVICMGDAGNDHHMIEYAGLGIAMGNASDDIKALANHITLSNDEDGVAVAIEQFILNA</sequence>
<comment type="caution">
    <text evidence="1">The sequence shown here is derived from an EMBL/GenBank/DDBJ whole genome shotgun (WGS) entry which is preliminary data.</text>
</comment>
<dbReference type="InterPro" id="IPR023214">
    <property type="entry name" value="HAD_sf"/>
</dbReference>
<organism evidence="1 2">
    <name type="scientific">Vibrio renipiscarius</name>
    <dbReference type="NCBI Taxonomy" id="1461322"/>
    <lineage>
        <taxon>Bacteria</taxon>
        <taxon>Pseudomonadati</taxon>
        <taxon>Pseudomonadota</taxon>
        <taxon>Gammaproteobacteria</taxon>
        <taxon>Vibrionales</taxon>
        <taxon>Vibrionaceae</taxon>
        <taxon>Vibrio</taxon>
    </lineage>
</organism>